<evidence type="ECO:0000313" key="5">
    <source>
        <dbReference type="EMBL" id="TFD45944.1"/>
    </source>
</evidence>
<reference evidence="5 6" key="1">
    <citation type="submission" date="2019-03" db="EMBL/GenBank/DDBJ databases">
        <title>Genomics of glacier-inhabiting Cryobacterium strains.</title>
        <authorList>
            <person name="Liu Q."/>
            <person name="Xin Y.-H."/>
        </authorList>
    </citation>
    <scope>NUCLEOTIDE SEQUENCE [LARGE SCALE GENOMIC DNA]</scope>
    <source>
        <strain evidence="5 6">Hh14</strain>
    </source>
</reference>
<feature type="transmembrane region" description="Helical" evidence="3">
    <location>
        <begin position="697"/>
        <end position="717"/>
    </location>
</feature>
<dbReference type="NCBIfam" id="TIGR01167">
    <property type="entry name" value="LPXTG_anchor"/>
    <property type="match status" value="1"/>
</dbReference>
<sequence>MASAAGEEPALTSPALASTNLTPMVVGGKTVPPQPRAGFRVLPYLQKPAATEMTINWFTELGTDAEITVTGPGLPAAGASATIEGVQNPVNAYQEAELSLGDFDNGRGLVVPQGEWIRADEPFKYTHTVTGLTAGADYTYRVVVDGYAHDAGFSASPSFGEGFTEPLHIIAYSDSETDPKGRVTQREWEQTAGLAAGSEPRPQQGSAWDTTFGGGVRNGTYAVNYMLTEDQAMKLNNEIIAEQEPDLLLLAGDLVERGSSQSHWDEFFRYFAGDNGHLLDSVPLITSLGNHEVYGYGTADDRSLVVRSRMEYNQYFDTFGSSNPHALDAYHRVDYGPVTVISVDSTNGSPDSTEATTSAAEGSVGDDSTLTPEQYGTDTQGVFTLEEYERDFHVAIDEGWIGADAEPDQPSFHPGSEQYVWFEEQLKDASSKGQSIVVQWHHVAYSNGVHGTTMGNDFSDTQPGTPMRVLTPLLEQYGVSTVISGHDEMFEASYVDEAGDGTGIWHWDVGVASDGLRGEKMVQLPDGSYEPYRFNTASDWMAHLDEPELWATGADGVQQLVSGGKHYGHLDIWIEPYTGAALSSGVTPAATMTMTPVAVFPTLDANYELLSVERREMVSGQRVTYLDAQGAVMDANAAAVPAPTPTPTPTASAEPTTSPEPTTPAVDGSAASDSTTDAATSASSTDSLADTGTPVNVVGMLGLALVAMAAGGGLFLWRRRANA</sequence>
<evidence type="ECO:0000256" key="2">
    <source>
        <dbReference type="SAM" id="MobiDB-lite"/>
    </source>
</evidence>
<dbReference type="OrthoDB" id="4427112at2"/>
<dbReference type="SUPFAM" id="SSF56300">
    <property type="entry name" value="Metallo-dependent phosphatases"/>
    <property type="match status" value="1"/>
</dbReference>
<dbReference type="InterPro" id="IPR004843">
    <property type="entry name" value="Calcineurin-like_PHP"/>
</dbReference>
<evidence type="ECO:0000259" key="4">
    <source>
        <dbReference type="Pfam" id="PF00149"/>
    </source>
</evidence>
<evidence type="ECO:0000256" key="1">
    <source>
        <dbReference type="ARBA" id="ARBA00022729"/>
    </source>
</evidence>
<feature type="region of interest" description="Disordered" evidence="2">
    <location>
        <begin position="192"/>
        <end position="211"/>
    </location>
</feature>
<proteinExistence type="predicted"/>
<dbReference type="RefSeq" id="WP_134520861.1">
    <property type="nucleotide sequence ID" value="NZ_SOHE01000078.1"/>
</dbReference>
<feature type="region of interest" description="Disordered" evidence="2">
    <location>
        <begin position="638"/>
        <end position="692"/>
    </location>
</feature>
<dbReference type="GO" id="GO:0003993">
    <property type="term" value="F:acid phosphatase activity"/>
    <property type="evidence" value="ECO:0007669"/>
    <property type="project" value="InterPro"/>
</dbReference>
<keyword evidence="3" id="KW-1133">Transmembrane helix</keyword>
<name>A0A4R8ZUF1_9MICO</name>
<keyword evidence="6" id="KW-1185">Reference proteome</keyword>
<accession>A0A4R8ZUF1</accession>
<feature type="region of interest" description="Disordered" evidence="2">
    <location>
        <begin position="344"/>
        <end position="375"/>
    </location>
</feature>
<comment type="caution">
    <text evidence="5">The sequence shown here is derived from an EMBL/GenBank/DDBJ whole genome shotgun (WGS) entry which is preliminary data.</text>
</comment>
<dbReference type="AlphaFoldDB" id="A0A4R8ZUF1"/>
<feature type="domain" description="Calcineurin-like phosphoesterase" evidence="4">
    <location>
        <begin position="232"/>
        <end position="323"/>
    </location>
</feature>
<keyword evidence="1" id="KW-0732">Signal</keyword>
<gene>
    <name evidence="5" type="ORF">E3T55_17675</name>
</gene>
<dbReference type="InterPro" id="IPR039331">
    <property type="entry name" value="PAPs-like"/>
</dbReference>
<evidence type="ECO:0000256" key="3">
    <source>
        <dbReference type="SAM" id="Phobius"/>
    </source>
</evidence>
<protein>
    <submittedName>
        <fullName evidence="5">LPXTG cell wall anchor domain-containing protein</fullName>
    </submittedName>
</protein>
<organism evidence="5 6">
    <name type="scientific">Cryobacterium frigoriphilum</name>
    <dbReference type="NCBI Taxonomy" id="1259150"/>
    <lineage>
        <taxon>Bacteria</taxon>
        <taxon>Bacillati</taxon>
        <taxon>Actinomycetota</taxon>
        <taxon>Actinomycetes</taxon>
        <taxon>Micrococcales</taxon>
        <taxon>Microbacteriaceae</taxon>
        <taxon>Cryobacterium</taxon>
    </lineage>
</organism>
<dbReference type="InterPro" id="IPR029052">
    <property type="entry name" value="Metallo-depent_PP-like"/>
</dbReference>
<keyword evidence="3" id="KW-0812">Transmembrane</keyword>
<dbReference type="PANTHER" id="PTHR22953:SF153">
    <property type="entry name" value="PURPLE ACID PHOSPHATASE"/>
    <property type="match status" value="1"/>
</dbReference>
<dbReference type="Gene3D" id="3.60.21.10">
    <property type="match status" value="1"/>
</dbReference>
<dbReference type="Pfam" id="PF00149">
    <property type="entry name" value="Metallophos"/>
    <property type="match status" value="1"/>
</dbReference>
<feature type="compositionally biased region" description="Low complexity" evidence="2">
    <location>
        <begin position="649"/>
        <end position="692"/>
    </location>
</feature>
<dbReference type="EMBL" id="SOHE01000078">
    <property type="protein sequence ID" value="TFD45944.1"/>
    <property type="molecule type" value="Genomic_DNA"/>
</dbReference>
<keyword evidence="3" id="KW-0472">Membrane</keyword>
<dbReference type="Proteomes" id="UP000297447">
    <property type="component" value="Unassembled WGS sequence"/>
</dbReference>
<evidence type="ECO:0000313" key="6">
    <source>
        <dbReference type="Proteomes" id="UP000297447"/>
    </source>
</evidence>
<dbReference type="PANTHER" id="PTHR22953">
    <property type="entry name" value="ACID PHOSPHATASE RELATED"/>
    <property type="match status" value="1"/>
</dbReference>